<keyword evidence="1" id="KW-0547">Nucleotide-binding</keyword>
<dbReference type="Gene3D" id="3.30.420.40">
    <property type="match status" value="4"/>
</dbReference>
<name>A0A251S673_HELAN</name>
<evidence type="ECO:0000256" key="2">
    <source>
        <dbReference type="ARBA" id="ARBA00022840"/>
    </source>
</evidence>
<reference evidence="4 6" key="1">
    <citation type="journal article" date="2017" name="Nature">
        <title>The sunflower genome provides insights into oil metabolism, flowering and Asterid evolution.</title>
        <authorList>
            <person name="Badouin H."/>
            <person name="Gouzy J."/>
            <person name="Grassa C.J."/>
            <person name="Murat F."/>
            <person name="Staton S.E."/>
            <person name="Cottret L."/>
            <person name="Lelandais-Briere C."/>
            <person name="Owens G.L."/>
            <person name="Carrere S."/>
            <person name="Mayjonade B."/>
            <person name="Legrand L."/>
            <person name="Gill N."/>
            <person name="Kane N.C."/>
            <person name="Bowers J.E."/>
            <person name="Hubner S."/>
            <person name="Bellec A."/>
            <person name="Berard A."/>
            <person name="Berges H."/>
            <person name="Blanchet N."/>
            <person name="Boniface M.C."/>
            <person name="Brunel D."/>
            <person name="Catrice O."/>
            <person name="Chaidir N."/>
            <person name="Claudel C."/>
            <person name="Donnadieu C."/>
            <person name="Faraut T."/>
            <person name="Fievet G."/>
            <person name="Helmstetter N."/>
            <person name="King M."/>
            <person name="Knapp S.J."/>
            <person name="Lai Z."/>
            <person name="Le Paslier M.C."/>
            <person name="Lippi Y."/>
            <person name="Lorenzon L."/>
            <person name="Mandel J.R."/>
            <person name="Marage G."/>
            <person name="Marchand G."/>
            <person name="Marquand E."/>
            <person name="Bret-Mestries E."/>
            <person name="Morien E."/>
            <person name="Nambeesan S."/>
            <person name="Nguyen T."/>
            <person name="Pegot-Espagnet P."/>
            <person name="Pouilly N."/>
            <person name="Raftis F."/>
            <person name="Sallet E."/>
            <person name="Schiex T."/>
            <person name="Thomas J."/>
            <person name="Vandecasteele C."/>
            <person name="Vares D."/>
            <person name="Vear F."/>
            <person name="Vautrin S."/>
            <person name="Crespi M."/>
            <person name="Mangin B."/>
            <person name="Burke J.M."/>
            <person name="Salse J."/>
            <person name="Munos S."/>
            <person name="Vincourt P."/>
            <person name="Rieseberg L.H."/>
            <person name="Langlade N.B."/>
        </authorList>
    </citation>
    <scope>NUCLEOTIDE SEQUENCE [LARGE SCALE GENOMIC DNA]</scope>
    <source>
        <strain evidence="6">cv. SF193</strain>
        <tissue evidence="4">Leaves</tissue>
    </source>
</reference>
<gene>
    <name evidence="5" type="ORF">HannXRQ_Chr15g0471031</name>
    <name evidence="4" type="ORF">HanXRQr2_Chr15g0680281</name>
</gene>
<evidence type="ECO:0000256" key="3">
    <source>
        <dbReference type="SAM" id="MobiDB-lite"/>
    </source>
</evidence>
<dbReference type="Gene3D" id="3.90.640.10">
    <property type="entry name" value="Actin, Chain A, domain 4"/>
    <property type="match status" value="2"/>
</dbReference>
<feature type="compositionally biased region" description="Polar residues" evidence="3">
    <location>
        <begin position="487"/>
        <end position="497"/>
    </location>
</feature>
<dbReference type="PRINTS" id="PR00301">
    <property type="entry name" value="HEATSHOCK70"/>
</dbReference>
<keyword evidence="2" id="KW-0067">ATP-binding</keyword>
<dbReference type="Proteomes" id="UP000215914">
    <property type="component" value="Chromosome 15"/>
</dbReference>
<evidence type="ECO:0000313" key="4">
    <source>
        <dbReference type="EMBL" id="KAF5763447.1"/>
    </source>
</evidence>
<dbReference type="GO" id="GO:0140662">
    <property type="term" value="F:ATP-dependent protein folding chaperone"/>
    <property type="evidence" value="ECO:0007669"/>
    <property type="project" value="InterPro"/>
</dbReference>
<dbReference type="Gene3D" id="2.60.34.10">
    <property type="entry name" value="Substrate Binding Domain Of DNAk, Chain A, domain 1"/>
    <property type="match status" value="1"/>
</dbReference>
<dbReference type="InterPro" id="IPR013126">
    <property type="entry name" value="Hsp_70_fam"/>
</dbReference>
<dbReference type="STRING" id="4232.A0A251S673"/>
<dbReference type="GO" id="GO:0005524">
    <property type="term" value="F:ATP binding"/>
    <property type="evidence" value="ECO:0007669"/>
    <property type="project" value="UniProtKB-KW"/>
</dbReference>
<proteinExistence type="predicted"/>
<feature type="compositionally biased region" description="Basic and acidic residues" evidence="3">
    <location>
        <begin position="498"/>
        <end position="517"/>
    </location>
</feature>
<dbReference type="Gene3D" id="3.30.30.30">
    <property type="match status" value="1"/>
</dbReference>
<keyword evidence="5" id="KW-0346">Stress response</keyword>
<dbReference type="SUPFAM" id="SSF53067">
    <property type="entry name" value="Actin-like ATPase domain"/>
    <property type="match status" value="2"/>
</dbReference>
<keyword evidence="6" id="KW-1185">Reference proteome</keyword>
<accession>A0A251S673</accession>
<dbReference type="InterPro" id="IPR043129">
    <property type="entry name" value="ATPase_NBD"/>
</dbReference>
<protein>
    <submittedName>
        <fullName evidence="4 5">Heat shock protein 70 family</fullName>
    </submittedName>
</protein>
<dbReference type="EMBL" id="MNCJ02000330">
    <property type="protein sequence ID" value="KAF5763447.1"/>
    <property type="molecule type" value="Genomic_DNA"/>
</dbReference>
<dbReference type="Gene3D" id="1.20.1270.10">
    <property type="match status" value="1"/>
</dbReference>
<evidence type="ECO:0000256" key="1">
    <source>
        <dbReference type="ARBA" id="ARBA00022741"/>
    </source>
</evidence>
<dbReference type="SUPFAM" id="SSF100934">
    <property type="entry name" value="Heat shock protein 70kD (HSP70), C-terminal subdomain"/>
    <property type="match status" value="1"/>
</dbReference>
<dbReference type="GO" id="GO:0000774">
    <property type="term" value="F:adenyl-nucleotide exchange factor activity"/>
    <property type="evidence" value="ECO:0000318"/>
    <property type="project" value="GO_Central"/>
</dbReference>
<reference evidence="5" key="2">
    <citation type="submission" date="2017-02" db="EMBL/GenBank/DDBJ databases">
        <title>Sunflower complete genome.</title>
        <authorList>
            <person name="Langlade N."/>
            <person name="Munos S."/>
        </authorList>
    </citation>
    <scope>NUCLEOTIDE SEQUENCE [LARGE SCALE GENOMIC DNA]</scope>
    <source>
        <tissue evidence="5">Leaves</tissue>
    </source>
</reference>
<dbReference type="PANTHER" id="PTHR45639:SF23">
    <property type="entry name" value="HEAT SHOCK PROTEIN 70 FAMILY"/>
    <property type="match status" value="1"/>
</dbReference>
<dbReference type="PANTHER" id="PTHR45639">
    <property type="entry name" value="HSC70CB, ISOFORM G-RELATED"/>
    <property type="match status" value="1"/>
</dbReference>
<dbReference type="GO" id="GO:0005829">
    <property type="term" value="C:cytosol"/>
    <property type="evidence" value="ECO:0000318"/>
    <property type="project" value="GO_Central"/>
</dbReference>
<dbReference type="InterPro" id="IPR029048">
    <property type="entry name" value="HSP70_C_sf"/>
</dbReference>
<sequence length="630" mass="70644">MSVIGFDIGNESCVIAAAKRGGVDVLLNNETKRETPAVVSFGEKQRFFGAAGAAFAMANLKSTISQIKRLIGKVYKEVEEELKLLPFMTSEGPRGGILIELEYLKKKRTFTAMEILGMLFKHLKQMTEKNIESSVVDCVIGIPSYFSDLQRRLYLDAAQIAGLTPLMLMHDGTAIAIGYGMYKTNFSNWGPTYVMFIDNGHCDTQVRVAAFEQGRMKIMSYSFDQNLGGRYFDEVLFKILALCDKVKKVLSANTEAPLSIECLIGDTDVRGLITRDEFENLLSKLLERVTVPCRTALKDSGLSADELYTIELVGSGSRIPAITRILTSFFRKEPTRTLNASECVARGCALLCAMLSPTLIVRDYKIRESFPYSIVIPSPQGECMVFPKGSQFPNQNLLNHTGSPQFYLQVAYIKERDFPAGISHIVGHFGIGPSETSDSEKVEVQFKVKLNGHGIVEINSVTILEDKLHKTWKMMVMGNTKTLNLPTSENLDVSTTNDELHEAKEKEKKSTKQDIKVEETKDQRNTLESFVYDTRSKLSGACWSFATDSEKEVLTSNLQETEDWLYEDSDDESEKDYTVKLKDLKKLLEPIENRYMEENALAKATETLQICIARYRSHSDSLPADTKDNL</sequence>
<dbReference type="FunFam" id="3.30.420.40:FF:000171">
    <property type="entry name" value="Heat shock 70 kDa protein 4"/>
    <property type="match status" value="2"/>
</dbReference>
<reference evidence="4" key="3">
    <citation type="submission" date="2020-06" db="EMBL/GenBank/DDBJ databases">
        <title>Helianthus annuus Genome sequencing and assembly Release 2.</title>
        <authorList>
            <person name="Gouzy J."/>
            <person name="Langlade N."/>
            <person name="Munos S."/>
        </authorList>
    </citation>
    <scope>NUCLEOTIDE SEQUENCE</scope>
    <source>
        <tissue evidence="4">Leaves</tissue>
    </source>
</reference>
<feature type="region of interest" description="Disordered" evidence="3">
    <location>
        <begin position="487"/>
        <end position="517"/>
    </location>
</feature>
<dbReference type="InParanoid" id="A0A251S673"/>
<dbReference type="AlphaFoldDB" id="A0A251S673"/>
<evidence type="ECO:0000313" key="6">
    <source>
        <dbReference type="Proteomes" id="UP000215914"/>
    </source>
</evidence>
<dbReference type="FunFam" id="3.30.30.30:FF:000002">
    <property type="entry name" value="Heat shock 70 kDa protein 4"/>
    <property type="match status" value="1"/>
</dbReference>
<dbReference type="Gramene" id="mRNA:HanXRQr2_Chr15g0680281">
    <property type="protein sequence ID" value="mRNA:HanXRQr2_Chr15g0680281"/>
    <property type="gene ID" value="HanXRQr2_Chr15g0680281"/>
</dbReference>
<dbReference type="InterPro" id="IPR029047">
    <property type="entry name" value="HSP70_peptide-bd_sf"/>
</dbReference>
<organism evidence="5 6">
    <name type="scientific">Helianthus annuus</name>
    <name type="common">Common sunflower</name>
    <dbReference type="NCBI Taxonomy" id="4232"/>
    <lineage>
        <taxon>Eukaryota</taxon>
        <taxon>Viridiplantae</taxon>
        <taxon>Streptophyta</taxon>
        <taxon>Embryophyta</taxon>
        <taxon>Tracheophyta</taxon>
        <taxon>Spermatophyta</taxon>
        <taxon>Magnoliopsida</taxon>
        <taxon>eudicotyledons</taxon>
        <taxon>Gunneridae</taxon>
        <taxon>Pentapetalae</taxon>
        <taxon>asterids</taxon>
        <taxon>campanulids</taxon>
        <taxon>Asterales</taxon>
        <taxon>Asteraceae</taxon>
        <taxon>Asteroideae</taxon>
        <taxon>Heliantheae alliance</taxon>
        <taxon>Heliantheae</taxon>
        <taxon>Helianthus</taxon>
    </lineage>
</organism>
<dbReference type="Pfam" id="PF00012">
    <property type="entry name" value="HSP70"/>
    <property type="match status" value="1"/>
</dbReference>
<dbReference type="GO" id="GO:0005634">
    <property type="term" value="C:nucleus"/>
    <property type="evidence" value="ECO:0000318"/>
    <property type="project" value="GO_Central"/>
</dbReference>
<dbReference type="FunFam" id="1.20.1270.10:FF:000002">
    <property type="entry name" value="Heat shock 70 kDa protein 4"/>
    <property type="match status" value="1"/>
</dbReference>
<dbReference type="EMBL" id="CM007904">
    <property type="protein sequence ID" value="OTF94346.1"/>
    <property type="molecule type" value="Genomic_DNA"/>
</dbReference>
<dbReference type="GO" id="GO:0006457">
    <property type="term" value="P:protein folding"/>
    <property type="evidence" value="ECO:0000318"/>
    <property type="project" value="GO_Central"/>
</dbReference>
<evidence type="ECO:0000313" key="5">
    <source>
        <dbReference type="EMBL" id="OTF94346.1"/>
    </source>
</evidence>